<dbReference type="PANTHER" id="PTHR42743:SF11">
    <property type="entry name" value="AMINODEOXYCHORISMATE LYASE"/>
    <property type="match status" value="1"/>
</dbReference>
<comment type="pathway">
    <text evidence="3">Amino-acid biosynthesis; L-valine biosynthesis; L-valine from pyruvate: step 4/4.</text>
</comment>
<proteinExistence type="inferred from homology"/>
<evidence type="ECO:0000256" key="4">
    <source>
        <dbReference type="ARBA" id="ARBA00005072"/>
    </source>
</evidence>
<evidence type="ECO:0000256" key="1">
    <source>
        <dbReference type="ARBA" id="ARBA00003109"/>
    </source>
</evidence>
<comment type="caution">
    <text evidence="12">The sequence shown here is derived from an EMBL/GenBank/DDBJ whole genome shotgun (WGS) entry which is preliminary data.</text>
</comment>
<evidence type="ECO:0000256" key="11">
    <source>
        <dbReference type="ARBA" id="ARBA00049229"/>
    </source>
</evidence>
<dbReference type="SUPFAM" id="SSF56752">
    <property type="entry name" value="D-aminoacid aminotransferase-like PLP-dependent enzymes"/>
    <property type="match status" value="1"/>
</dbReference>
<dbReference type="InterPro" id="IPR036038">
    <property type="entry name" value="Aminotransferase-like"/>
</dbReference>
<keyword evidence="8" id="KW-0100">Branched-chain amino acid biosynthesis</keyword>
<dbReference type="NCBIfam" id="NF005209">
    <property type="entry name" value="PRK06680.1"/>
    <property type="match status" value="1"/>
</dbReference>
<comment type="pathway">
    <text evidence="2">Amino-acid biosynthesis; L-isoleucine biosynthesis; L-isoleucine from 2-oxobutanoate: step 4/4.</text>
</comment>
<dbReference type="Gene3D" id="3.20.10.10">
    <property type="entry name" value="D-amino Acid Aminotransferase, subunit A, domain 2"/>
    <property type="match status" value="1"/>
</dbReference>
<keyword evidence="12" id="KW-0808">Transferase</keyword>
<organism evidence="12 13">
    <name type="scientific">Caulobacter ginsengisoli</name>
    <dbReference type="NCBI Taxonomy" id="400775"/>
    <lineage>
        <taxon>Bacteria</taxon>
        <taxon>Pseudomonadati</taxon>
        <taxon>Pseudomonadota</taxon>
        <taxon>Alphaproteobacteria</taxon>
        <taxon>Caulobacterales</taxon>
        <taxon>Caulobacteraceae</taxon>
        <taxon>Caulobacter</taxon>
    </lineage>
</organism>
<dbReference type="InterPro" id="IPR050571">
    <property type="entry name" value="Class-IV_PLP-Dep_Aminotrnsfr"/>
</dbReference>
<protein>
    <recommendedName>
        <fullName evidence="7">Probable branched-chain-amino-acid aminotransferase</fullName>
        <ecNumber evidence="6">2.6.1.42</ecNumber>
    </recommendedName>
</protein>
<dbReference type="RefSeq" id="WP_307346356.1">
    <property type="nucleotide sequence ID" value="NZ_JAUSVS010000001.1"/>
</dbReference>
<dbReference type="InterPro" id="IPR043132">
    <property type="entry name" value="BCAT-like_C"/>
</dbReference>
<evidence type="ECO:0000313" key="12">
    <source>
        <dbReference type="EMBL" id="MDQ0463081.1"/>
    </source>
</evidence>
<evidence type="ECO:0000313" key="13">
    <source>
        <dbReference type="Proteomes" id="UP001228905"/>
    </source>
</evidence>
<dbReference type="Proteomes" id="UP001228905">
    <property type="component" value="Unassembled WGS sequence"/>
</dbReference>
<evidence type="ECO:0000256" key="9">
    <source>
        <dbReference type="ARBA" id="ARBA00048212"/>
    </source>
</evidence>
<comment type="catalytic activity">
    <reaction evidence="11">
        <text>L-leucine + 2-oxoglutarate = 4-methyl-2-oxopentanoate + L-glutamate</text>
        <dbReference type="Rhea" id="RHEA:18321"/>
        <dbReference type="ChEBI" id="CHEBI:16810"/>
        <dbReference type="ChEBI" id="CHEBI:17865"/>
        <dbReference type="ChEBI" id="CHEBI:29985"/>
        <dbReference type="ChEBI" id="CHEBI:57427"/>
        <dbReference type="EC" id="2.6.1.42"/>
    </reaction>
</comment>
<evidence type="ECO:0000256" key="5">
    <source>
        <dbReference type="ARBA" id="ARBA00009320"/>
    </source>
</evidence>
<sequence length="288" mass="31363">MSARWVYVNGQFVRHGQAMVHVEDRGYQLADGIYEVWAVFNGALADSEGHFERLWRSLDELRIPHPMSRAALEVVLKEAVRRNRVREGLVYLQVTRGVAKRDHAFPHPSTPPAVVIVARGLDRAATEAKAAGGISVITTPENRWGRCDIKTVGLLPNALAKQAARERGAGEAWFVDDLGLVTEGASSNAWIVDGEGNLRTRDTNANILRGVTRRSVMDLLAKEGLTLQEKPFTPEEAKAAREAFITGAGSLVMPVVAVDGHPVGDGKPGPLATRLRALYIEHAQKSGI</sequence>
<keyword evidence="12" id="KW-0032">Aminotransferase</keyword>
<evidence type="ECO:0000256" key="7">
    <source>
        <dbReference type="ARBA" id="ARBA00014472"/>
    </source>
</evidence>
<keyword evidence="8" id="KW-0028">Amino-acid biosynthesis</keyword>
<keyword evidence="13" id="KW-1185">Reference proteome</keyword>
<dbReference type="InterPro" id="IPR001544">
    <property type="entry name" value="Aminotrans_IV"/>
</dbReference>
<evidence type="ECO:0000256" key="8">
    <source>
        <dbReference type="ARBA" id="ARBA00023304"/>
    </source>
</evidence>
<evidence type="ECO:0000256" key="2">
    <source>
        <dbReference type="ARBA" id="ARBA00004824"/>
    </source>
</evidence>
<comment type="catalytic activity">
    <reaction evidence="9">
        <text>L-valine + 2-oxoglutarate = 3-methyl-2-oxobutanoate + L-glutamate</text>
        <dbReference type="Rhea" id="RHEA:24813"/>
        <dbReference type="ChEBI" id="CHEBI:11851"/>
        <dbReference type="ChEBI" id="CHEBI:16810"/>
        <dbReference type="ChEBI" id="CHEBI:29985"/>
        <dbReference type="ChEBI" id="CHEBI:57762"/>
        <dbReference type="EC" id="2.6.1.42"/>
    </reaction>
</comment>
<dbReference type="CDD" id="cd01558">
    <property type="entry name" value="D-AAT_like"/>
    <property type="match status" value="1"/>
</dbReference>
<dbReference type="EC" id="2.6.1.42" evidence="6"/>
<dbReference type="PANTHER" id="PTHR42743">
    <property type="entry name" value="AMINO-ACID AMINOTRANSFERASE"/>
    <property type="match status" value="1"/>
</dbReference>
<dbReference type="Pfam" id="PF01063">
    <property type="entry name" value="Aminotran_4"/>
    <property type="match status" value="1"/>
</dbReference>
<comment type="similarity">
    <text evidence="5">Belongs to the class-IV pyridoxal-phosphate-dependent aminotransferase family.</text>
</comment>
<name>A0ABU0INU3_9CAUL</name>
<dbReference type="EMBL" id="JAUSVS010000001">
    <property type="protein sequence ID" value="MDQ0463081.1"/>
    <property type="molecule type" value="Genomic_DNA"/>
</dbReference>
<evidence type="ECO:0000256" key="6">
    <source>
        <dbReference type="ARBA" id="ARBA00013053"/>
    </source>
</evidence>
<dbReference type="InterPro" id="IPR043131">
    <property type="entry name" value="BCAT-like_N"/>
</dbReference>
<comment type="function">
    <text evidence="1">Acts on leucine, isoleucine and valine.</text>
</comment>
<evidence type="ECO:0000256" key="3">
    <source>
        <dbReference type="ARBA" id="ARBA00004931"/>
    </source>
</evidence>
<dbReference type="GO" id="GO:0047810">
    <property type="term" value="F:D-alanine-2-oxoglutarate aminotransferase activity"/>
    <property type="evidence" value="ECO:0007669"/>
    <property type="project" value="UniProtKB-EC"/>
</dbReference>
<accession>A0ABU0INU3</accession>
<dbReference type="Gene3D" id="3.30.470.10">
    <property type="match status" value="1"/>
</dbReference>
<reference evidence="12 13" key="1">
    <citation type="submission" date="2023-07" db="EMBL/GenBank/DDBJ databases">
        <title>Genomic Encyclopedia of Type Strains, Phase IV (KMG-IV): sequencing the most valuable type-strain genomes for metagenomic binning, comparative biology and taxonomic classification.</title>
        <authorList>
            <person name="Goeker M."/>
        </authorList>
    </citation>
    <scope>NUCLEOTIDE SEQUENCE [LARGE SCALE GENOMIC DNA]</scope>
    <source>
        <strain evidence="12 13">DSM 18695</strain>
    </source>
</reference>
<comment type="catalytic activity">
    <reaction evidence="10">
        <text>L-isoleucine + 2-oxoglutarate = (S)-3-methyl-2-oxopentanoate + L-glutamate</text>
        <dbReference type="Rhea" id="RHEA:24801"/>
        <dbReference type="ChEBI" id="CHEBI:16810"/>
        <dbReference type="ChEBI" id="CHEBI:29985"/>
        <dbReference type="ChEBI" id="CHEBI:35146"/>
        <dbReference type="ChEBI" id="CHEBI:58045"/>
        <dbReference type="EC" id="2.6.1.42"/>
    </reaction>
</comment>
<evidence type="ECO:0000256" key="10">
    <source>
        <dbReference type="ARBA" id="ARBA00048798"/>
    </source>
</evidence>
<gene>
    <name evidence="12" type="ORF">QO010_000829</name>
</gene>
<comment type="pathway">
    <text evidence="4">Amino-acid biosynthesis; L-leucine biosynthesis; L-leucine from 3-methyl-2-oxobutanoate: step 4/4.</text>
</comment>